<dbReference type="AlphaFoldDB" id="A0AAD5SFU8"/>
<accession>A0AAD5SFU8</accession>
<feature type="compositionally biased region" description="Polar residues" evidence="1">
    <location>
        <begin position="1"/>
        <end position="14"/>
    </location>
</feature>
<proteinExistence type="predicted"/>
<dbReference type="EMBL" id="JADGJD010000186">
    <property type="protein sequence ID" value="KAJ3053707.1"/>
    <property type="molecule type" value="Genomic_DNA"/>
</dbReference>
<gene>
    <name evidence="2" type="ORF">HK097_003595</name>
</gene>
<comment type="caution">
    <text evidence="2">The sequence shown here is derived from an EMBL/GenBank/DDBJ whole genome shotgun (WGS) entry which is preliminary data.</text>
</comment>
<dbReference type="Proteomes" id="UP001212841">
    <property type="component" value="Unassembled WGS sequence"/>
</dbReference>
<keyword evidence="3" id="KW-1185">Reference proteome</keyword>
<evidence type="ECO:0000313" key="2">
    <source>
        <dbReference type="EMBL" id="KAJ3053707.1"/>
    </source>
</evidence>
<evidence type="ECO:0000256" key="1">
    <source>
        <dbReference type="SAM" id="MobiDB-lite"/>
    </source>
</evidence>
<organism evidence="2 3">
    <name type="scientific">Rhizophlyctis rosea</name>
    <dbReference type="NCBI Taxonomy" id="64517"/>
    <lineage>
        <taxon>Eukaryota</taxon>
        <taxon>Fungi</taxon>
        <taxon>Fungi incertae sedis</taxon>
        <taxon>Chytridiomycota</taxon>
        <taxon>Chytridiomycota incertae sedis</taxon>
        <taxon>Chytridiomycetes</taxon>
        <taxon>Rhizophlyctidales</taxon>
        <taxon>Rhizophlyctidaceae</taxon>
        <taxon>Rhizophlyctis</taxon>
    </lineage>
</organism>
<feature type="region of interest" description="Disordered" evidence="1">
    <location>
        <begin position="1"/>
        <end position="34"/>
    </location>
</feature>
<reference evidence="2" key="1">
    <citation type="submission" date="2020-05" db="EMBL/GenBank/DDBJ databases">
        <title>Phylogenomic resolution of chytrid fungi.</title>
        <authorList>
            <person name="Stajich J.E."/>
            <person name="Amses K."/>
            <person name="Simmons R."/>
            <person name="Seto K."/>
            <person name="Myers J."/>
            <person name="Bonds A."/>
            <person name="Quandt C.A."/>
            <person name="Barry K."/>
            <person name="Liu P."/>
            <person name="Grigoriev I."/>
            <person name="Longcore J.E."/>
            <person name="James T.Y."/>
        </authorList>
    </citation>
    <scope>NUCLEOTIDE SEQUENCE</scope>
    <source>
        <strain evidence="2">JEL0318</strain>
    </source>
</reference>
<protein>
    <submittedName>
        <fullName evidence="2">Uncharacterized protein</fullName>
    </submittedName>
</protein>
<evidence type="ECO:0000313" key="3">
    <source>
        <dbReference type="Proteomes" id="UP001212841"/>
    </source>
</evidence>
<name>A0AAD5SFU8_9FUNG</name>
<sequence length="114" mass="11803">MASSGPPTGTLSNASSSSSIGTIPQPPSRMHGNFVAMKGGFKEFGGIVSGNHAKRDAGHAIKELGKAEIHAAKADSAWTKKGERNEEAKAHAHLGKAQYFADRAGVEAVTGGRY</sequence>